<comment type="caution">
    <text evidence="7">The sequence shown here is derived from an EMBL/GenBank/DDBJ whole genome shotgun (WGS) entry which is preliminary data.</text>
</comment>
<keyword evidence="2" id="KW-0325">Glycoprotein</keyword>
<organism evidence="7 8">
    <name type="scientific">Potamilus streckersoni</name>
    <dbReference type="NCBI Taxonomy" id="2493646"/>
    <lineage>
        <taxon>Eukaryota</taxon>
        <taxon>Metazoa</taxon>
        <taxon>Spiralia</taxon>
        <taxon>Lophotrochozoa</taxon>
        <taxon>Mollusca</taxon>
        <taxon>Bivalvia</taxon>
        <taxon>Autobranchia</taxon>
        <taxon>Heteroconchia</taxon>
        <taxon>Palaeoheterodonta</taxon>
        <taxon>Unionida</taxon>
        <taxon>Unionoidea</taxon>
        <taxon>Unionidae</taxon>
        <taxon>Ambleminae</taxon>
        <taxon>Lampsilini</taxon>
        <taxon>Potamilus</taxon>
    </lineage>
</organism>
<dbReference type="EMBL" id="JAEAOA010002159">
    <property type="protein sequence ID" value="KAK3602143.1"/>
    <property type="molecule type" value="Genomic_DNA"/>
</dbReference>
<dbReference type="AlphaFoldDB" id="A0AAE0W4V1"/>
<accession>A0AAE0W4V1</accession>
<keyword evidence="1" id="KW-1015">Disulfide bond</keyword>
<dbReference type="SUPFAM" id="SSF48726">
    <property type="entry name" value="Immunoglobulin"/>
    <property type="match status" value="1"/>
</dbReference>
<evidence type="ECO:0000256" key="4">
    <source>
        <dbReference type="SAM" id="Phobius"/>
    </source>
</evidence>
<keyword evidence="4" id="KW-0472">Membrane</keyword>
<dbReference type="InterPro" id="IPR003599">
    <property type="entry name" value="Ig_sub"/>
</dbReference>
<feature type="signal peptide" evidence="5">
    <location>
        <begin position="1"/>
        <end position="21"/>
    </location>
</feature>
<evidence type="ECO:0000256" key="1">
    <source>
        <dbReference type="ARBA" id="ARBA00023157"/>
    </source>
</evidence>
<keyword evidence="8" id="KW-1185">Reference proteome</keyword>
<feature type="transmembrane region" description="Helical" evidence="4">
    <location>
        <begin position="277"/>
        <end position="303"/>
    </location>
</feature>
<dbReference type="InterPro" id="IPR036179">
    <property type="entry name" value="Ig-like_dom_sf"/>
</dbReference>
<dbReference type="InterPro" id="IPR007110">
    <property type="entry name" value="Ig-like_dom"/>
</dbReference>
<proteinExistence type="predicted"/>
<dbReference type="PANTHER" id="PTHR11890">
    <property type="entry name" value="INTERLEUKIN-1 RECEPTOR FAMILY MEMBER"/>
    <property type="match status" value="1"/>
</dbReference>
<evidence type="ECO:0000256" key="2">
    <source>
        <dbReference type="ARBA" id="ARBA00023180"/>
    </source>
</evidence>
<sequence length="375" mass="42549">MDCRARTKIIFLIFNVIVCQSRICPRVRIETDGKAITARGDQKMLTSNDVRMEYVRVGHYLTLECCSSNYDIITWYRWNKSAGMWMDYLPCNADEQCSAYKPDIIEEGQVLEIKEADVSAETSYKCIVKSNNNFIQRNFQVNVVACDELARGPFAIYPNPEDLYIKSFGEDVTFPCVGYFGCNDGDFGLVEWFIKDGNSDNWIDASSIGDNRYNVTFFTRSGSSIRGANLSISRVQKIDLRRKFRCVLANAQVMEGQTNIDVQIQIINSTDTDKKELLVAVFALSTSLVFIIVLLSIALIMRYCHRRKKNSRKASLQYRSNPVYHPTRVPMVLDGKSEDPGSAYILNNNNATSKTVMVEQMHSLLSNEPKSISPV</sequence>
<keyword evidence="4" id="KW-0812">Transmembrane</keyword>
<keyword evidence="4" id="KW-1133">Transmembrane helix</keyword>
<dbReference type="PROSITE" id="PS50835">
    <property type="entry name" value="IG_LIKE"/>
    <property type="match status" value="1"/>
</dbReference>
<evidence type="ECO:0000256" key="5">
    <source>
        <dbReference type="SAM" id="SignalP"/>
    </source>
</evidence>
<feature type="domain" description="Ig-like" evidence="6">
    <location>
        <begin position="25"/>
        <end position="142"/>
    </location>
</feature>
<dbReference type="InterPro" id="IPR015621">
    <property type="entry name" value="IL-1_rcpt_fam"/>
</dbReference>
<dbReference type="PANTHER" id="PTHR11890:SF18">
    <property type="entry name" value="LYMPHOCYTE ACTIVATION GENE 3 PROTEIN"/>
    <property type="match status" value="1"/>
</dbReference>
<keyword evidence="5" id="KW-0732">Signal</keyword>
<name>A0AAE0W4V1_9BIVA</name>
<evidence type="ECO:0000256" key="3">
    <source>
        <dbReference type="ARBA" id="ARBA00023319"/>
    </source>
</evidence>
<evidence type="ECO:0000259" key="6">
    <source>
        <dbReference type="PROSITE" id="PS50835"/>
    </source>
</evidence>
<dbReference type="InterPro" id="IPR013783">
    <property type="entry name" value="Ig-like_fold"/>
</dbReference>
<dbReference type="SMART" id="SM00409">
    <property type="entry name" value="IG"/>
    <property type="match status" value="2"/>
</dbReference>
<keyword evidence="3" id="KW-0393">Immunoglobulin domain</keyword>
<reference evidence="7" key="2">
    <citation type="journal article" date="2021" name="Genome Biol. Evol.">
        <title>Developing a high-quality reference genome for a parasitic bivalve with doubly uniparental inheritance (Bivalvia: Unionida).</title>
        <authorList>
            <person name="Smith C.H."/>
        </authorList>
    </citation>
    <scope>NUCLEOTIDE SEQUENCE</scope>
    <source>
        <strain evidence="7">CHS0354</strain>
        <tissue evidence="7">Mantle</tissue>
    </source>
</reference>
<reference evidence="7" key="3">
    <citation type="submission" date="2023-05" db="EMBL/GenBank/DDBJ databases">
        <authorList>
            <person name="Smith C.H."/>
        </authorList>
    </citation>
    <scope>NUCLEOTIDE SEQUENCE</scope>
    <source>
        <strain evidence="7">CHS0354</strain>
        <tissue evidence="7">Mantle</tissue>
    </source>
</reference>
<dbReference type="Proteomes" id="UP001195483">
    <property type="component" value="Unassembled WGS sequence"/>
</dbReference>
<reference evidence="7" key="1">
    <citation type="journal article" date="2021" name="Genome Biol. Evol.">
        <title>A High-Quality Reference Genome for a Parasitic Bivalve with Doubly Uniparental Inheritance (Bivalvia: Unionida).</title>
        <authorList>
            <person name="Smith C.H."/>
        </authorList>
    </citation>
    <scope>NUCLEOTIDE SEQUENCE</scope>
    <source>
        <strain evidence="7">CHS0354</strain>
    </source>
</reference>
<gene>
    <name evidence="7" type="ORF">CHS0354_036884</name>
</gene>
<evidence type="ECO:0000313" key="8">
    <source>
        <dbReference type="Proteomes" id="UP001195483"/>
    </source>
</evidence>
<evidence type="ECO:0000313" key="7">
    <source>
        <dbReference type="EMBL" id="KAK3602143.1"/>
    </source>
</evidence>
<feature type="chain" id="PRO_5042135758" description="Ig-like domain-containing protein" evidence="5">
    <location>
        <begin position="22"/>
        <end position="375"/>
    </location>
</feature>
<dbReference type="Gene3D" id="2.60.40.10">
    <property type="entry name" value="Immunoglobulins"/>
    <property type="match status" value="2"/>
</dbReference>
<protein>
    <recommendedName>
        <fullName evidence="6">Ig-like domain-containing protein</fullName>
    </recommendedName>
</protein>